<evidence type="ECO:0000256" key="5">
    <source>
        <dbReference type="ARBA" id="ARBA00023136"/>
    </source>
</evidence>
<feature type="transmembrane region" description="Helical" evidence="6">
    <location>
        <begin position="228"/>
        <end position="251"/>
    </location>
</feature>
<dbReference type="InterPro" id="IPR050189">
    <property type="entry name" value="MFS_Efflux_Transporters"/>
</dbReference>
<keyword evidence="9" id="KW-1185">Reference proteome</keyword>
<dbReference type="Proteomes" id="UP000410984">
    <property type="component" value="Unassembled WGS sequence"/>
</dbReference>
<feature type="transmembrane region" description="Helical" evidence="6">
    <location>
        <begin position="99"/>
        <end position="122"/>
    </location>
</feature>
<feature type="transmembrane region" description="Helical" evidence="6">
    <location>
        <begin position="72"/>
        <end position="92"/>
    </location>
</feature>
<dbReference type="GO" id="GO:0005886">
    <property type="term" value="C:plasma membrane"/>
    <property type="evidence" value="ECO:0007669"/>
    <property type="project" value="UniProtKB-SubCell"/>
</dbReference>
<feature type="domain" description="Major facilitator superfamily (MFS) profile" evidence="7">
    <location>
        <begin position="33"/>
        <end position="410"/>
    </location>
</feature>
<dbReference type="GO" id="GO:0022857">
    <property type="term" value="F:transmembrane transporter activity"/>
    <property type="evidence" value="ECO:0007669"/>
    <property type="project" value="InterPro"/>
</dbReference>
<dbReference type="OrthoDB" id="9788453at2"/>
<evidence type="ECO:0000256" key="6">
    <source>
        <dbReference type="SAM" id="Phobius"/>
    </source>
</evidence>
<sequence>MTLVDLPETEPRDVEPTIVATAAPAPGAHPALVLAALAMGGFAIGTTEFAAMSLVPAFAPELGIDAPTAGHVISAYALGVVVGAPVIAVLAARIARRTLLVGLMVLFALGNGLSALAPSYGWMLAFRFLAGLPHGAYFGVAALVAASLVPRARRSQAVSRVIAGLTIATVVGVPLANAIGQLVGWRWSFGLVALLALTTATLVRLFAPHGAPAAGASALRELGALRRGQVWLTLATGAIGFGGLFSVYTYLASTMLEVTQAPAASIPPILAVFGLGLTLGNLACAWAADRALMPAAGATLLWSAGALALYPFATASLWTLAPVVFLIGCGGGLATILQTRLMDVAEDAQTLAAALNHSAFNVANALGPWLAGLALAAGLGLPATGWVGVVLALGGLAIWAASLLAERRTRPARLRPAA</sequence>
<dbReference type="InterPro" id="IPR011701">
    <property type="entry name" value="MFS"/>
</dbReference>
<dbReference type="InterPro" id="IPR020846">
    <property type="entry name" value="MFS_dom"/>
</dbReference>
<dbReference type="RefSeq" id="WP_142581129.1">
    <property type="nucleotide sequence ID" value="NZ_CABFPH010000001.1"/>
</dbReference>
<gene>
    <name evidence="8" type="primary">ydhP</name>
    <name evidence="8" type="ORF">MET9862_00087</name>
</gene>
<accession>A0A509E5K2</accession>
<dbReference type="PANTHER" id="PTHR43124:SF3">
    <property type="entry name" value="CHLORAMPHENICOL EFFLUX PUMP RV0191"/>
    <property type="match status" value="1"/>
</dbReference>
<evidence type="ECO:0000256" key="2">
    <source>
        <dbReference type="ARBA" id="ARBA00022475"/>
    </source>
</evidence>
<comment type="subcellular location">
    <subcellularLocation>
        <location evidence="1">Cell membrane</location>
        <topology evidence="1">Multi-pass membrane protein</topology>
    </subcellularLocation>
</comment>
<evidence type="ECO:0000256" key="4">
    <source>
        <dbReference type="ARBA" id="ARBA00022989"/>
    </source>
</evidence>
<feature type="transmembrane region" description="Helical" evidence="6">
    <location>
        <begin position="385"/>
        <end position="405"/>
    </location>
</feature>
<keyword evidence="5 6" id="KW-0472">Membrane</keyword>
<evidence type="ECO:0000313" key="9">
    <source>
        <dbReference type="Proteomes" id="UP000410984"/>
    </source>
</evidence>
<dbReference type="PANTHER" id="PTHR43124">
    <property type="entry name" value="PURINE EFFLUX PUMP PBUE"/>
    <property type="match status" value="1"/>
</dbReference>
<evidence type="ECO:0000313" key="8">
    <source>
        <dbReference type="EMBL" id="VUD69537.1"/>
    </source>
</evidence>
<keyword evidence="4 6" id="KW-1133">Transmembrane helix</keyword>
<feature type="transmembrane region" description="Helical" evidence="6">
    <location>
        <begin position="291"/>
        <end position="310"/>
    </location>
</feature>
<protein>
    <submittedName>
        <fullName evidence="8">Inner membrane transport protein YdhP</fullName>
    </submittedName>
</protein>
<organism evidence="8 9">
    <name type="scientific">Methylobacterium symbioticum</name>
    <dbReference type="NCBI Taxonomy" id="2584084"/>
    <lineage>
        <taxon>Bacteria</taxon>
        <taxon>Pseudomonadati</taxon>
        <taxon>Pseudomonadota</taxon>
        <taxon>Alphaproteobacteria</taxon>
        <taxon>Hyphomicrobiales</taxon>
        <taxon>Methylobacteriaceae</taxon>
        <taxon>Methylobacterium</taxon>
    </lineage>
</organism>
<dbReference type="Gene3D" id="1.20.1250.20">
    <property type="entry name" value="MFS general substrate transporter like domains"/>
    <property type="match status" value="2"/>
</dbReference>
<name>A0A509E5K2_9HYPH</name>
<dbReference type="EMBL" id="CABFPH010000001">
    <property type="protein sequence ID" value="VUD69537.1"/>
    <property type="molecule type" value="Genomic_DNA"/>
</dbReference>
<dbReference type="CDD" id="cd17324">
    <property type="entry name" value="MFS_NepI_like"/>
    <property type="match status" value="1"/>
</dbReference>
<evidence type="ECO:0000256" key="3">
    <source>
        <dbReference type="ARBA" id="ARBA00022692"/>
    </source>
</evidence>
<dbReference type="PROSITE" id="PS50850">
    <property type="entry name" value="MFS"/>
    <property type="match status" value="1"/>
</dbReference>
<feature type="transmembrane region" description="Helical" evidence="6">
    <location>
        <begin position="185"/>
        <end position="207"/>
    </location>
</feature>
<proteinExistence type="predicted"/>
<dbReference type="Pfam" id="PF07690">
    <property type="entry name" value="MFS_1"/>
    <property type="match status" value="1"/>
</dbReference>
<reference evidence="8 9" key="1">
    <citation type="submission" date="2019-06" db="EMBL/GenBank/DDBJ databases">
        <authorList>
            <person name="Rodrigo-Torres L."/>
            <person name="Arahal R. D."/>
            <person name="Lucena T."/>
        </authorList>
    </citation>
    <scope>NUCLEOTIDE SEQUENCE [LARGE SCALE GENOMIC DNA]</scope>
    <source>
        <strain evidence="8 9">SB0023/3</strain>
    </source>
</reference>
<dbReference type="InterPro" id="IPR036259">
    <property type="entry name" value="MFS_trans_sf"/>
</dbReference>
<feature type="transmembrane region" description="Helical" evidence="6">
    <location>
        <begin position="358"/>
        <end position="379"/>
    </location>
</feature>
<dbReference type="SUPFAM" id="SSF103473">
    <property type="entry name" value="MFS general substrate transporter"/>
    <property type="match status" value="1"/>
</dbReference>
<feature type="transmembrane region" description="Helical" evidence="6">
    <location>
        <begin position="128"/>
        <end position="149"/>
    </location>
</feature>
<feature type="transmembrane region" description="Helical" evidence="6">
    <location>
        <begin position="31"/>
        <end position="52"/>
    </location>
</feature>
<feature type="transmembrane region" description="Helical" evidence="6">
    <location>
        <begin position="161"/>
        <end position="179"/>
    </location>
</feature>
<dbReference type="AlphaFoldDB" id="A0A509E5K2"/>
<feature type="transmembrane region" description="Helical" evidence="6">
    <location>
        <begin position="316"/>
        <end position="337"/>
    </location>
</feature>
<evidence type="ECO:0000259" key="7">
    <source>
        <dbReference type="PROSITE" id="PS50850"/>
    </source>
</evidence>
<keyword evidence="2" id="KW-1003">Cell membrane</keyword>
<evidence type="ECO:0000256" key="1">
    <source>
        <dbReference type="ARBA" id="ARBA00004651"/>
    </source>
</evidence>
<keyword evidence="3 6" id="KW-0812">Transmembrane</keyword>
<feature type="transmembrane region" description="Helical" evidence="6">
    <location>
        <begin position="263"/>
        <end position="284"/>
    </location>
</feature>